<evidence type="ECO:0000313" key="1">
    <source>
        <dbReference type="EMBL" id="MCI86019.1"/>
    </source>
</evidence>
<proteinExistence type="predicted"/>
<dbReference type="AlphaFoldDB" id="A0A392VFE3"/>
<feature type="non-terminal residue" evidence="1">
    <location>
        <position position="1"/>
    </location>
</feature>
<name>A0A392VFE3_9FABA</name>
<reference evidence="1 2" key="1">
    <citation type="journal article" date="2018" name="Front. Plant Sci.">
        <title>Red Clover (Trifolium pratense) and Zigzag Clover (T. medium) - A Picture of Genomic Similarities and Differences.</title>
        <authorList>
            <person name="Dluhosova J."/>
            <person name="Istvanek J."/>
            <person name="Nedelnik J."/>
            <person name="Repkova J."/>
        </authorList>
    </citation>
    <scope>NUCLEOTIDE SEQUENCE [LARGE SCALE GENOMIC DNA]</scope>
    <source>
        <strain evidence="2">cv. 10/8</strain>
        <tissue evidence="1">Leaf</tissue>
    </source>
</reference>
<accession>A0A392VFE3</accession>
<sequence length="24" mass="2829">QWSSSGIFWEWRVIPSLSSLFCGR</sequence>
<dbReference type="EMBL" id="LXQA011129906">
    <property type="protein sequence ID" value="MCI86019.1"/>
    <property type="molecule type" value="Genomic_DNA"/>
</dbReference>
<protein>
    <submittedName>
        <fullName evidence="1">Uncharacterized protein</fullName>
    </submittedName>
</protein>
<comment type="caution">
    <text evidence="1">The sequence shown here is derived from an EMBL/GenBank/DDBJ whole genome shotgun (WGS) entry which is preliminary data.</text>
</comment>
<keyword evidence="2" id="KW-1185">Reference proteome</keyword>
<evidence type="ECO:0000313" key="2">
    <source>
        <dbReference type="Proteomes" id="UP000265520"/>
    </source>
</evidence>
<organism evidence="1 2">
    <name type="scientific">Trifolium medium</name>
    <dbReference type="NCBI Taxonomy" id="97028"/>
    <lineage>
        <taxon>Eukaryota</taxon>
        <taxon>Viridiplantae</taxon>
        <taxon>Streptophyta</taxon>
        <taxon>Embryophyta</taxon>
        <taxon>Tracheophyta</taxon>
        <taxon>Spermatophyta</taxon>
        <taxon>Magnoliopsida</taxon>
        <taxon>eudicotyledons</taxon>
        <taxon>Gunneridae</taxon>
        <taxon>Pentapetalae</taxon>
        <taxon>rosids</taxon>
        <taxon>fabids</taxon>
        <taxon>Fabales</taxon>
        <taxon>Fabaceae</taxon>
        <taxon>Papilionoideae</taxon>
        <taxon>50 kb inversion clade</taxon>
        <taxon>NPAAA clade</taxon>
        <taxon>Hologalegina</taxon>
        <taxon>IRL clade</taxon>
        <taxon>Trifolieae</taxon>
        <taxon>Trifolium</taxon>
    </lineage>
</organism>
<dbReference type="Proteomes" id="UP000265520">
    <property type="component" value="Unassembled WGS sequence"/>
</dbReference>